<reference evidence="3 4" key="1">
    <citation type="submission" date="2014-06" db="EMBL/GenBank/DDBJ databases">
        <authorList>
            <person name="Swart Estienne"/>
        </authorList>
    </citation>
    <scope>NUCLEOTIDE SEQUENCE [LARGE SCALE GENOMIC DNA]</scope>
    <source>
        <strain evidence="3 4">130c</strain>
    </source>
</reference>
<name>A0A078B8N7_STYLE</name>
<keyword evidence="4" id="KW-1185">Reference proteome</keyword>
<feature type="region of interest" description="Disordered" evidence="2">
    <location>
        <begin position="209"/>
        <end position="237"/>
    </location>
</feature>
<protein>
    <submittedName>
        <fullName evidence="3">Uncharacterized protein</fullName>
    </submittedName>
</protein>
<feature type="compositionally biased region" description="Polar residues" evidence="2">
    <location>
        <begin position="83"/>
        <end position="97"/>
    </location>
</feature>
<gene>
    <name evidence="3" type="primary">Contig14628.g15580</name>
    <name evidence="3" type="ORF">STYLEM_19721</name>
</gene>
<evidence type="ECO:0000256" key="2">
    <source>
        <dbReference type="SAM" id="MobiDB-lite"/>
    </source>
</evidence>
<dbReference type="OrthoDB" id="10686498at2759"/>
<sequence>MPLPNNEIQFHNVEAQEKKNILQGASGVEDVRNNLKEQYKREITDQYMQRERSKSNKRDAYMQRVQSQQQIQTGLAMGGNGQGINTQRQIPPSSNSNSRFKYSYFNINNNNGGMTPQHIENKITYHDIQPGNANHDPNNILDKPQTAMSRPMTQGADKDKKAQYIGGAGAPLKDQNGQTITIRNPHMHQQFERKPKGILKKQDEKFDYYRSDNKSRGGGGDNFQNFQPPQQQFQPQNIQPQIQPQPQFNFDPPNSTPYNLPNSLADFPKADYIVNIGDPIKNEIQQIPPSTTQMPNMNAEQFNQFANQLVLYLHQERMAREAEKSQKNTSYDLELDRIRQERLKLQQDHEKKLKQREDEYAELHKANMERVNELWQKKVHDERKRFDTMRSMKIAKAQEGEESILLTESFPNILEQELRTQVQDLTSEIQKNTVLAQQKMNELQQASNLIEEERLEAERQIHDLNDQMYKMKYDDVIRHKYVYQQLLTNKEDADAKPPNYVPQLLPRRKNLDYIADIPNAQEVNIPMKFYDSDRKYYNTKTDPLYHTKPLGHDVFTTDIIKQKKELGVMDNKWYDQELNYDSKLYEFGVSHLNQGLYSNNVGYIDSNRLPDRFGGFTSGLHSMNYKSTGHLGALNSDNYNKDRDLSKKPLDSVSKFTYL</sequence>
<dbReference type="InParanoid" id="A0A078B8N7"/>
<feature type="coiled-coil region" evidence="1">
    <location>
        <begin position="335"/>
        <end position="366"/>
    </location>
</feature>
<evidence type="ECO:0000256" key="1">
    <source>
        <dbReference type="SAM" id="Coils"/>
    </source>
</evidence>
<dbReference type="Proteomes" id="UP000039865">
    <property type="component" value="Unassembled WGS sequence"/>
</dbReference>
<dbReference type="EMBL" id="CCKQ01018604">
    <property type="protein sequence ID" value="CDW90576.1"/>
    <property type="molecule type" value="Genomic_DNA"/>
</dbReference>
<evidence type="ECO:0000313" key="4">
    <source>
        <dbReference type="Proteomes" id="UP000039865"/>
    </source>
</evidence>
<organism evidence="3 4">
    <name type="scientific">Stylonychia lemnae</name>
    <name type="common">Ciliate</name>
    <dbReference type="NCBI Taxonomy" id="5949"/>
    <lineage>
        <taxon>Eukaryota</taxon>
        <taxon>Sar</taxon>
        <taxon>Alveolata</taxon>
        <taxon>Ciliophora</taxon>
        <taxon>Intramacronucleata</taxon>
        <taxon>Spirotrichea</taxon>
        <taxon>Stichotrichia</taxon>
        <taxon>Sporadotrichida</taxon>
        <taxon>Oxytrichidae</taxon>
        <taxon>Stylonychinae</taxon>
        <taxon>Stylonychia</taxon>
    </lineage>
</organism>
<proteinExistence type="predicted"/>
<feature type="compositionally biased region" description="Low complexity" evidence="2">
    <location>
        <begin position="222"/>
        <end position="237"/>
    </location>
</feature>
<dbReference type="AlphaFoldDB" id="A0A078B8N7"/>
<feature type="coiled-coil region" evidence="1">
    <location>
        <begin position="436"/>
        <end position="467"/>
    </location>
</feature>
<keyword evidence="1" id="KW-0175">Coiled coil</keyword>
<evidence type="ECO:0000313" key="3">
    <source>
        <dbReference type="EMBL" id="CDW90576.1"/>
    </source>
</evidence>
<feature type="region of interest" description="Disordered" evidence="2">
    <location>
        <begin position="75"/>
        <end position="97"/>
    </location>
</feature>
<accession>A0A078B8N7</accession>